<evidence type="ECO:0000313" key="3">
    <source>
        <dbReference type="EMBL" id="PSR84882.1"/>
    </source>
</evidence>
<reference evidence="4" key="2">
    <citation type="journal article" date="2018" name="BMC Genomics">
        <title>A manually annotated Actinidia chinensis var. chinensis (kiwifruit) genome highlights the challenges associated with draft genomes and gene prediction in plants.</title>
        <authorList>
            <person name="Pilkington S.M."/>
            <person name="Crowhurst R."/>
            <person name="Hilario E."/>
            <person name="Nardozza S."/>
            <person name="Fraser L."/>
            <person name="Peng Y."/>
            <person name="Gunaseelan K."/>
            <person name="Simpson R."/>
            <person name="Tahir J."/>
            <person name="Deroles S.C."/>
            <person name="Templeton K."/>
            <person name="Luo Z."/>
            <person name="Davy M."/>
            <person name="Cheng C."/>
            <person name="McNeilage M."/>
            <person name="Scaglione D."/>
            <person name="Liu Y."/>
            <person name="Zhang Q."/>
            <person name="Datson P."/>
            <person name="De Silva N."/>
            <person name="Gardiner S.E."/>
            <person name="Bassett H."/>
            <person name="Chagne D."/>
            <person name="McCallum J."/>
            <person name="Dzierzon H."/>
            <person name="Deng C."/>
            <person name="Wang Y.Y."/>
            <person name="Barron L."/>
            <person name="Manako K."/>
            <person name="Bowen J."/>
            <person name="Foster T.M."/>
            <person name="Erridge Z.A."/>
            <person name="Tiffin H."/>
            <person name="Waite C.N."/>
            <person name="Davies K.M."/>
            <person name="Grierson E.P."/>
            <person name="Laing W.A."/>
            <person name="Kirk R."/>
            <person name="Chen X."/>
            <person name="Wood M."/>
            <person name="Montefiori M."/>
            <person name="Brummell D.A."/>
            <person name="Schwinn K.E."/>
            <person name="Catanach A."/>
            <person name="Fullerton C."/>
            <person name="Li D."/>
            <person name="Meiyalaghan S."/>
            <person name="Nieuwenhuizen N."/>
            <person name="Read N."/>
            <person name="Prakash R."/>
            <person name="Hunter D."/>
            <person name="Zhang H."/>
            <person name="McKenzie M."/>
            <person name="Knabel M."/>
            <person name="Harris A."/>
            <person name="Allan A.C."/>
            <person name="Gleave A."/>
            <person name="Chen A."/>
            <person name="Janssen B.J."/>
            <person name="Plunkett B."/>
            <person name="Ampomah-Dwamena C."/>
            <person name="Voogd C."/>
            <person name="Leif D."/>
            <person name="Lafferty D."/>
            <person name="Souleyre E.J.F."/>
            <person name="Varkonyi-Gasic E."/>
            <person name="Gambi F."/>
            <person name="Hanley J."/>
            <person name="Yao J.L."/>
            <person name="Cheung J."/>
            <person name="David K.M."/>
            <person name="Warren B."/>
            <person name="Marsh K."/>
            <person name="Snowden K.C."/>
            <person name="Lin-Wang K."/>
            <person name="Brian L."/>
            <person name="Martinez-Sanchez M."/>
            <person name="Wang M."/>
            <person name="Ileperuma N."/>
            <person name="Macnee N."/>
            <person name="Campin R."/>
            <person name="McAtee P."/>
            <person name="Drummond R.S.M."/>
            <person name="Espley R.V."/>
            <person name="Ireland H.S."/>
            <person name="Wu R."/>
            <person name="Atkinson R.G."/>
            <person name="Karunairetnam S."/>
            <person name="Bulley S."/>
            <person name="Chunkath S."/>
            <person name="Hanley Z."/>
            <person name="Storey R."/>
            <person name="Thrimawithana A.H."/>
            <person name="Thomson S."/>
            <person name="David C."/>
            <person name="Testolin R."/>
            <person name="Huang H."/>
            <person name="Hellens R.P."/>
            <person name="Schaffer R.J."/>
        </authorList>
    </citation>
    <scope>NUCLEOTIDE SEQUENCE [LARGE SCALE GENOMIC DNA]</scope>
    <source>
        <strain evidence="4">cv. Red5</strain>
    </source>
</reference>
<reference evidence="3 4" key="1">
    <citation type="submission" date="2017-07" db="EMBL/GenBank/DDBJ databases">
        <title>An improved, manually edited Actinidia chinensis var. chinensis (kiwifruit) genome highlights the challenges associated with draft genomes and gene prediction in plants.</title>
        <authorList>
            <person name="Pilkington S."/>
            <person name="Crowhurst R."/>
            <person name="Hilario E."/>
            <person name="Nardozza S."/>
            <person name="Fraser L."/>
            <person name="Peng Y."/>
            <person name="Gunaseelan K."/>
            <person name="Simpson R."/>
            <person name="Tahir J."/>
            <person name="Deroles S."/>
            <person name="Templeton K."/>
            <person name="Luo Z."/>
            <person name="Davy M."/>
            <person name="Cheng C."/>
            <person name="Mcneilage M."/>
            <person name="Scaglione D."/>
            <person name="Liu Y."/>
            <person name="Zhang Q."/>
            <person name="Datson P."/>
            <person name="De Silva N."/>
            <person name="Gardiner S."/>
            <person name="Bassett H."/>
            <person name="Chagne D."/>
            <person name="Mccallum J."/>
            <person name="Dzierzon H."/>
            <person name="Deng C."/>
            <person name="Wang Y.-Y."/>
            <person name="Barron N."/>
            <person name="Manako K."/>
            <person name="Bowen J."/>
            <person name="Foster T."/>
            <person name="Erridge Z."/>
            <person name="Tiffin H."/>
            <person name="Waite C."/>
            <person name="Davies K."/>
            <person name="Grierson E."/>
            <person name="Laing W."/>
            <person name="Kirk R."/>
            <person name="Chen X."/>
            <person name="Wood M."/>
            <person name="Montefiori M."/>
            <person name="Brummell D."/>
            <person name="Schwinn K."/>
            <person name="Catanach A."/>
            <person name="Fullerton C."/>
            <person name="Li D."/>
            <person name="Meiyalaghan S."/>
            <person name="Nieuwenhuizen N."/>
            <person name="Read N."/>
            <person name="Prakash R."/>
            <person name="Hunter D."/>
            <person name="Zhang H."/>
            <person name="Mckenzie M."/>
            <person name="Knabel M."/>
            <person name="Harris A."/>
            <person name="Allan A."/>
            <person name="Chen A."/>
            <person name="Janssen B."/>
            <person name="Plunkett B."/>
            <person name="Dwamena C."/>
            <person name="Voogd C."/>
            <person name="Leif D."/>
            <person name="Lafferty D."/>
            <person name="Souleyre E."/>
            <person name="Varkonyi-Gasic E."/>
            <person name="Gambi F."/>
            <person name="Hanley J."/>
            <person name="Yao J.-L."/>
            <person name="Cheung J."/>
            <person name="David K."/>
            <person name="Warren B."/>
            <person name="Marsh K."/>
            <person name="Snowden K."/>
            <person name="Lin-Wang K."/>
            <person name="Brian L."/>
            <person name="Martinez-Sanchez M."/>
            <person name="Wang M."/>
            <person name="Ileperuma N."/>
            <person name="Macnee N."/>
            <person name="Campin R."/>
            <person name="Mcatee P."/>
            <person name="Drummond R."/>
            <person name="Espley R."/>
            <person name="Ireland H."/>
            <person name="Wu R."/>
            <person name="Atkinson R."/>
            <person name="Karunairetnam S."/>
            <person name="Bulley S."/>
            <person name="Chunkath S."/>
            <person name="Hanley Z."/>
            <person name="Storey R."/>
            <person name="Thrimawithana A."/>
            <person name="Thomson S."/>
            <person name="David C."/>
            <person name="Testolin R."/>
        </authorList>
    </citation>
    <scope>NUCLEOTIDE SEQUENCE [LARGE SCALE GENOMIC DNA]</scope>
    <source>
        <strain evidence="4">cv. Red5</strain>
        <tissue evidence="3">Young leaf</tissue>
    </source>
</reference>
<dbReference type="SUPFAM" id="SSF51735">
    <property type="entry name" value="NAD(P)-binding Rossmann-fold domains"/>
    <property type="match status" value="1"/>
</dbReference>
<comment type="similarity">
    <text evidence="1">Belongs to the short-chain dehydrogenases/reductases (SDR) family.</text>
</comment>
<keyword evidence="4" id="KW-1185">Reference proteome</keyword>
<dbReference type="Gramene" id="PSR84882">
    <property type="protein sequence ID" value="PSR84882"/>
    <property type="gene ID" value="CEY00_Acc32859"/>
</dbReference>
<comment type="caution">
    <text evidence="3">The sequence shown here is derived from an EMBL/GenBank/DDBJ whole genome shotgun (WGS) entry which is preliminary data.</text>
</comment>
<dbReference type="InParanoid" id="A0A2R6P3N1"/>
<sequence>MCLLQKCRDGMELNAHMKDDGQMKRLTGKVALITGGARGIGAATAKLFAEHGAHIIIADVLDELGATLANSIGGRYLHCDVAKEADVESAVQLALTWTGQLDIMFNNAGIAGPAGSITNLQMDQLKALLAINVNGVVHGIKHAARVMIAGGKGGSIICISSSAAIMGGLASHAYTLSKEAILGIARSAACELGMHGIRVNCVSPHGVPTEMLVSGYRRFLGKSDLRSEEVSQIVGEKGSLLRGRGASVEDVAQAVLFLASDNAGFVTAHNLVVDGGFTSGYSQMSFIYQDG</sequence>
<protein>
    <submittedName>
        <fullName evidence="3">Short-chain dehydrogenase</fullName>
    </submittedName>
</protein>
<dbReference type="OrthoDB" id="294295at2759"/>
<dbReference type="InterPro" id="IPR002347">
    <property type="entry name" value="SDR_fam"/>
</dbReference>
<organism evidence="3 4">
    <name type="scientific">Actinidia chinensis var. chinensis</name>
    <name type="common">Chinese soft-hair kiwi</name>
    <dbReference type="NCBI Taxonomy" id="1590841"/>
    <lineage>
        <taxon>Eukaryota</taxon>
        <taxon>Viridiplantae</taxon>
        <taxon>Streptophyta</taxon>
        <taxon>Embryophyta</taxon>
        <taxon>Tracheophyta</taxon>
        <taxon>Spermatophyta</taxon>
        <taxon>Magnoliopsida</taxon>
        <taxon>eudicotyledons</taxon>
        <taxon>Gunneridae</taxon>
        <taxon>Pentapetalae</taxon>
        <taxon>asterids</taxon>
        <taxon>Ericales</taxon>
        <taxon>Actinidiaceae</taxon>
        <taxon>Actinidia</taxon>
    </lineage>
</organism>
<dbReference type="Proteomes" id="UP000241394">
    <property type="component" value="Chromosome LG29"/>
</dbReference>
<dbReference type="PRINTS" id="PR00080">
    <property type="entry name" value="SDRFAMILY"/>
</dbReference>
<dbReference type="Gene3D" id="3.40.50.720">
    <property type="entry name" value="NAD(P)-binding Rossmann-like Domain"/>
    <property type="match status" value="1"/>
</dbReference>
<dbReference type="FunCoup" id="A0A2R6P3N1">
    <property type="interactions" value="238"/>
</dbReference>
<evidence type="ECO:0000256" key="1">
    <source>
        <dbReference type="ARBA" id="ARBA00006484"/>
    </source>
</evidence>
<dbReference type="PANTHER" id="PTHR43180">
    <property type="entry name" value="3-OXOACYL-(ACYL-CARRIER-PROTEIN) REDUCTASE (AFU_ORTHOLOGUE AFUA_6G11210)"/>
    <property type="match status" value="1"/>
</dbReference>
<dbReference type="Pfam" id="PF13561">
    <property type="entry name" value="adh_short_C2"/>
    <property type="match status" value="1"/>
</dbReference>
<name>A0A2R6P3N1_ACTCC</name>
<accession>A0A2R6P3N1</accession>
<dbReference type="GO" id="GO:0016616">
    <property type="term" value="F:oxidoreductase activity, acting on the CH-OH group of donors, NAD or NADP as acceptor"/>
    <property type="evidence" value="ECO:0007669"/>
    <property type="project" value="UniProtKB-ARBA"/>
</dbReference>
<keyword evidence="2" id="KW-0560">Oxidoreductase</keyword>
<gene>
    <name evidence="3" type="ORF">CEY00_Acc32859</name>
</gene>
<proteinExistence type="inferred from homology"/>
<dbReference type="PANTHER" id="PTHR43180:SF42">
    <property type="entry name" value="SHORT-CHAIN DEHYDROGENASE REDUCTASE ATA1"/>
    <property type="match status" value="1"/>
</dbReference>
<evidence type="ECO:0000256" key="2">
    <source>
        <dbReference type="ARBA" id="ARBA00023002"/>
    </source>
</evidence>
<evidence type="ECO:0000313" key="4">
    <source>
        <dbReference type="Proteomes" id="UP000241394"/>
    </source>
</evidence>
<dbReference type="EMBL" id="NKQK01000029">
    <property type="protein sequence ID" value="PSR84882.1"/>
    <property type="molecule type" value="Genomic_DNA"/>
</dbReference>
<dbReference type="PRINTS" id="PR00081">
    <property type="entry name" value="GDHRDH"/>
</dbReference>
<dbReference type="OMA" id="TETAACE"/>
<dbReference type="AlphaFoldDB" id="A0A2R6P3N1"/>
<dbReference type="FunFam" id="3.40.50.720:FF:000084">
    <property type="entry name" value="Short-chain dehydrogenase reductase"/>
    <property type="match status" value="1"/>
</dbReference>
<dbReference type="STRING" id="1590841.A0A2R6P3N1"/>
<dbReference type="InterPro" id="IPR036291">
    <property type="entry name" value="NAD(P)-bd_dom_sf"/>
</dbReference>